<dbReference type="PROSITE" id="PS50932">
    <property type="entry name" value="HTH_LACI_2"/>
    <property type="match status" value="1"/>
</dbReference>
<dbReference type="Gene3D" id="3.40.50.2300">
    <property type="match status" value="2"/>
</dbReference>
<dbReference type="Proteomes" id="UP001164963">
    <property type="component" value="Chromosome"/>
</dbReference>
<dbReference type="Pfam" id="PF13377">
    <property type="entry name" value="Peripla_BP_3"/>
    <property type="match status" value="1"/>
</dbReference>
<protein>
    <submittedName>
        <fullName evidence="5">LacI family transcriptional regulator</fullName>
    </submittedName>
</protein>
<dbReference type="RefSeq" id="WP_265540127.1">
    <property type="nucleotide sequence ID" value="NZ_CP098740.1"/>
</dbReference>
<sequence length="346" mass="37208">MPEPSVAVRPTLEAVAAHAGVSRSTVSRVINGGTGVRRQVMARVEGAIEELGYVPNRAARTLVTRRTGNIAVMIAEPEGRVFSDPYFGLQIRGISKELVAHDLQLVLLLAEGAGDRERMDRYLSGGHIDGALAFSVHRDDPLPDIVRRLGLPTVYGGRPHWEPIPREAALAYVDADNRGGAREAVRYLVAQGRRRIAHIAGPLGLAAGIDRLDGYRDVLFDADPSLVAQGDFTDGSGERAMAQLLDRHPDLDAVFVASDLMAKGALRTLRARGRTVPHDVAVVGFDDLTSVSTATDPPLTTVRQDIEGMGRTMARLLLRKLHEQGSGTRTQGAVITATTLTRRGSA</sequence>
<keyword evidence="3" id="KW-0804">Transcription</keyword>
<dbReference type="EMBL" id="CP098740">
    <property type="protein sequence ID" value="UZK53911.1"/>
    <property type="molecule type" value="Genomic_DNA"/>
</dbReference>
<dbReference type="SUPFAM" id="SSF53822">
    <property type="entry name" value="Periplasmic binding protein-like I"/>
    <property type="match status" value="1"/>
</dbReference>
<keyword evidence="2" id="KW-0238">DNA-binding</keyword>
<dbReference type="InterPro" id="IPR046335">
    <property type="entry name" value="LacI/GalR-like_sensor"/>
</dbReference>
<dbReference type="SUPFAM" id="SSF47413">
    <property type="entry name" value="lambda repressor-like DNA-binding domains"/>
    <property type="match status" value="1"/>
</dbReference>
<dbReference type="Gene3D" id="1.10.260.40">
    <property type="entry name" value="lambda repressor-like DNA-binding domains"/>
    <property type="match status" value="1"/>
</dbReference>
<organism evidence="5 6">
    <name type="scientific">Streptomyces drozdowiczii</name>
    <dbReference type="NCBI Taxonomy" id="202862"/>
    <lineage>
        <taxon>Bacteria</taxon>
        <taxon>Bacillati</taxon>
        <taxon>Actinomycetota</taxon>
        <taxon>Actinomycetes</taxon>
        <taxon>Kitasatosporales</taxon>
        <taxon>Streptomycetaceae</taxon>
        <taxon>Streptomyces</taxon>
    </lineage>
</organism>
<keyword evidence="1" id="KW-0805">Transcription regulation</keyword>
<proteinExistence type="predicted"/>
<dbReference type="SMART" id="SM00354">
    <property type="entry name" value="HTH_LACI"/>
    <property type="match status" value="1"/>
</dbReference>
<evidence type="ECO:0000256" key="3">
    <source>
        <dbReference type="ARBA" id="ARBA00023163"/>
    </source>
</evidence>
<dbReference type="PANTHER" id="PTHR30146:SF109">
    <property type="entry name" value="HTH-TYPE TRANSCRIPTIONAL REGULATOR GALS"/>
    <property type="match status" value="1"/>
</dbReference>
<dbReference type="InterPro" id="IPR000843">
    <property type="entry name" value="HTH_LacI"/>
</dbReference>
<evidence type="ECO:0000256" key="2">
    <source>
        <dbReference type="ARBA" id="ARBA00023125"/>
    </source>
</evidence>
<dbReference type="InterPro" id="IPR028082">
    <property type="entry name" value="Peripla_BP_I"/>
</dbReference>
<evidence type="ECO:0000256" key="1">
    <source>
        <dbReference type="ARBA" id="ARBA00023015"/>
    </source>
</evidence>
<gene>
    <name evidence="5" type="ORF">NEH16_06870</name>
</gene>
<keyword evidence="6" id="KW-1185">Reference proteome</keyword>
<feature type="domain" description="HTH lacI-type" evidence="4">
    <location>
        <begin position="10"/>
        <end position="64"/>
    </location>
</feature>
<dbReference type="PANTHER" id="PTHR30146">
    <property type="entry name" value="LACI-RELATED TRANSCRIPTIONAL REPRESSOR"/>
    <property type="match status" value="1"/>
</dbReference>
<name>A0ABY6PQ92_9ACTN</name>
<dbReference type="CDD" id="cd01392">
    <property type="entry name" value="HTH_LacI"/>
    <property type="match status" value="1"/>
</dbReference>
<evidence type="ECO:0000313" key="5">
    <source>
        <dbReference type="EMBL" id="UZK53911.1"/>
    </source>
</evidence>
<dbReference type="CDD" id="cd06267">
    <property type="entry name" value="PBP1_LacI_sugar_binding-like"/>
    <property type="match status" value="1"/>
</dbReference>
<accession>A0ABY6PQ92</accession>
<dbReference type="Pfam" id="PF00356">
    <property type="entry name" value="LacI"/>
    <property type="match status" value="1"/>
</dbReference>
<evidence type="ECO:0000313" key="6">
    <source>
        <dbReference type="Proteomes" id="UP001164963"/>
    </source>
</evidence>
<evidence type="ECO:0000259" key="4">
    <source>
        <dbReference type="PROSITE" id="PS50932"/>
    </source>
</evidence>
<reference evidence="5" key="1">
    <citation type="journal article" date="2022" name="Front. Microbiol.">
        <title>Mirubactin C rescues the lethal effect of cell wall biosynthesis mutations in Bacillus subtilis.</title>
        <authorList>
            <person name="Kepplinger B."/>
            <person name="Wen X."/>
            <person name="Tyler A.R."/>
            <person name="Kim B.Y."/>
            <person name="Brown J."/>
            <person name="Banks P."/>
            <person name="Dashti Y."/>
            <person name="Mackenzie E.S."/>
            <person name="Wills C."/>
            <person name="Kawai Y."/>
            <person name="Waldron K.J."/>
            <person name="Allenby N.E.E."/>
            <person name="Wu L.J."/>
            <person name="Hall M.J."/>
            <person name="Errington J."/>
        </authorList>
    </citation>
    <scope>NUCLEOTIDE SEQUENCE</scope>
    <source>
        <strain evidence="5">MDA8-470</strain>
    </source>
</reference>
<dbReference type="InterPro" id="IPR010982">
    <property type="entry name" value="Lambda_DNA-bd_dom_sf"/>
</dbReference>